<reference evidence="1 2" key="1">
    <citation type="journal article" date="2014" name="PLoS Genet.">
        <title>The Genome of Spironucleus salmonicida Highlights a Fish Pathogen Adapted to Fluctuating Environments.</title>
        <authorList>
            <person name="Xu F."/>
            <person name="Jerlstrom-Hultqvist J."/>
            <person name="Einarsson E."/>
            <person name="Astvaldsson A."/>
            <person name="Svard S.G."/>
            <person name="Andersson J.O."/>
        </authorList>
    </citation>
    <scope>NUCLEOTIDE SEQUENCE</scope>
    <source>
        <strain evidence="2">ATCC 50377</strain>
    </source>
</reference>
<dbReference type="VEuPathDB" id="GiardiaDB:SS50377_20550"/>
<evidence type="ECO:0008006" key="4">
    <source>
        <dbReference type="Google" id="ProtNLM"/>
    </source>
</evidence>
<sequence length="129" mass="15353">MIKLTPDEQNLLIQLTQAYEKNRINWQQVVAYFPAQNMKDLSIFYHSIIKTKSVQPVEKVHWNCCKDKELMVYVQQYGKSWKQIGDLMKIHFVQAKNRYYVINKKMLGEGQLKPQQISINLNFNVFNVK</sequence>
<gene>
    <name evidence="1" type="ORF">SS50377_11783</name>
    <name evidence="2" type="ORF">SS50377_20550</name>
</gene>
<dbReference type="AlphaFoldDB" id="V6LU00"/>
<evidence type="ECO:0000313" key="3">
    <source>
        <dbReference type="Proteomes" id="UP000018208"/>
    </source>
</evidence>
<dbReference type="EMBL" id="KI546006">
    <property type="protein sequence ID" value="EST48085.1"/>
    <property type="molecule type" value="Genomic_DNA"/>
</dbReference>
<dbReference type="InterPro" id="IPR009057">
    <property type="entry name" value="Homeodomain-like_sf"/>
</dbReference>
<dbReference type="Proteomes" id="UP000018208">
    <property type="component" value="Unassembled WGS sequence"/>
</dbReference>
<organism evidence="1">
    <name type="scientific">Spironucleus salmonicida</name>
    <dbReference type="NCBI Taxonomy" id="348837"/>
    <lineage>
        <taxon>Eukaryota</taxon>
        <taxon>Metamonada</taxon>
        <taxon>Diplomonadida</taxon>
        <taxon>Hexamitidae</taxon>
        <taxon>Hexamitinae</taxon>
        <taxon>Spironucleus</taxon>
    </lineage>
</organism>
<keyword evidence="3" id="KW-1185">Reference proteome</keyword>
<evidence type="ECO:0000313" key="2">
    <source>
        <dbReference type="EMBL" id="KAH0577199.1"/>
    </source>
</evidence>
<proteinExistence type="predicted"/>
<reference evidence="2" key="2">
    <citation type="submission" date="2020-12" db="EMBL/GenBank/DDBJ databases">
        <title>New Spironucleus salmonicida genome in near-complete chromosomes.</title>
        <authorList>
            <person name="Xu F."/>
            <person name="Kurt Z."/>
            <person name="Jimenez-Gonzalez A."/>
            <person name="Astvaldsson A."/>
            <person name="Andersson J.O."/>
            <person name="Svard S.G."/>
        </authorList>
    </citation>
    <scope>NUCLEOTIDE SEQUENCE</scope>
    <source>
        <strain evidence="2">ATCC 50377</strain>
    </source>
</reference>
<dbReference type="EMBL" id="AUWU02000001">
    <property type="protein sequence ID" value="KAH0577199.1"/>
    <property type="molecule type" value="Genomic_DNA"/>
</dbReference>
<dbReference type="SUPFAM" id="SSF46689">
    <property type="entry name" value="Homeodomain-like"/>
    <property type="match status" value="1"/>
</dbReference>
<evidence type="ECO:0000313" key="1">
    <source>
        <dbReference type="EMBL" id="EST48085.1"/>
    </source>
</evidence>
<accession>V6LU00</accession>
<name>V6LU00_9EUKA</name>
<protein>
    <recommendedName>
        <fullName evidence="4">Myb-like DNA-binding domain-containing protein</fullName>
    </recommendedName>
</protein>